<organism evidence="2 3">
    <name type="scientific">Tistrella mobilis</name>
    <dbReference type="NCBI Taxonomy" id="171437"/>
    <lineage>
        <taxon>Bacteria</taxon>
        <taxon>Pseudomonadati</taxon>
        <taxon>Pseudomonadota</taxon>
        <taxon>Alphaproteobacteria</taxon>
        <taxon>Geminicoccales</taxon>
        <taxon>Geminicoccaceae</taxon>
        <taxon>Tistrella</taxon>
    </lineage>
</organism>
<dbReference type="EMBL" id="LPZR01000169">
    <property type="protein sequence ID" value="KYO51626.1"/>
    <property type="molecule type" value="Genomic_DNA"/>
</dbReference>
<comment type="caution">
    <text evidence="2">The sequence shown here is derived from an EMBL/GenBank/DDBJ whole genome shotgun (WGS) entry which is preliminary data.</text>
</comment>
<evidence type="ECO:0000256" key="1">
    <source>
        <dbReference type="SAM" id="MobiDB-lite"/>
    </source>
</evidence>
<feature type="compositionally biased region" description="Basic and acidic residues" evidence="1">
    <location>
        <begin position="87"/>
        <end position="98"/>
    </location>
</feature>
<protein>
    <submittedName>
        <fullName evidence="2">Uncharacterized protein</fullName>
    </submittedName>
</protein>
<proteinExistence type="predicted"/>
<feature type="compositionally biased region" description="Basic and acidic residues" evidence="1">
    <location>
        <begin position="16"/>
        <end position="31"/>
    </location>
</feature>
<dbReference type="Proteomes" id="UP000075787">
    <property type="component" value="Unassembled WGS sequence"/>
</dbReference>
<sequence length="98" mass="11061">MCHVSGRHATLFFTERSSDRKARRPMTDRAPIETTDTTSKTAPEPKPRPNEPKPRPNETEAARQAAAERRARQAAQLRANLARRKAQSRDRAAEEEGL</sequence>
<evidence type="ECO:0000313" key="2">
    <source>
        <dbReference type="EMBL" id="KYO51626.1"/>
    </source>
</evidence>
<gene>
    <name evidence="2" type="ORF">AUP44_08110</name>
</gene>
<dbReference type="AlphaFoldDB" id="A0A162KM91"/>
<name>A0A162KM91_9PROT</name>
<reference evidence="2 3" key="1">
    <citation type="submission" date="2015-12" db="EMBL/GenBank/DDBJ databases">
        <title>Genome sequence of Tistrella mobilis MCCC 1A02139.</title>
        <authorList>
            <person name="Lu L."/>
            <person name="Lai Q."/>
            <person name="Shao Z."/>
            <person name="Qian P."/>
        </authorList>
    </citation>
    <scope>NUCLEOTIDE SEQUENCE [LARGE SCALE GENOMIC DNA]</scope>
    <source>
        <strain evidence="2 3">MCCC 1A02139</strain>
    </source>
</reference>
<evidence type="ECO:0000313" key="3">
    <source>
        <dbReference type="Proteomes" id="UP000075787"/>
    </source>
</evidence>
<accession>A0A162KM91</accession>
<feature type="region of interest" description="Disordered" evidence="1">
    <location>
        <begin position="1"/>
        <end position="98"/>
    </location>
</feature>
<feature type="compositionally biased region" description="Basic and acidic residues" evidence="1">
    <location>
        <begin position="43"/>
        <end position="71"/>
    </location>
</feature>